<gene>
    <name evidence="1" type="ORF">S01H4_30890</name>
</gene>
<dbReference type="EMBL" id="BART01015986">
    <property type="protein sequence ID" value="GAG76361.1"/>
    <property type="molecule type" value="Genomic_DNA"/>
</dbReference>
<dbReference type="Pfam" id="PF00106">
    <property type="entry name" value="adh_short"/>
    <property type="match status" value="1"/>
</dbReference>
<feature type="non-terminal residue" evidence="1">
    <location>
        <position position="60"/>
    </location>
</feature>
<proteinExistence type="predicted"/>
<protein>
    <recommendedName>
        <fullName evidence="2">Short-chain dehydrogenase/reductase SDR</fullName>
    </recommendedName>
</protein>
<accession>X1BW25</accession>
<evidence type="ECO:0008006" key="2">
    <source>
        <dbReference type="Google" id="ProtNLM"/>
    </source>
</evidence>
<reference evidence="1" key="1">
    <citation type="journal article" date="2014" name="Front. Microbiol.">
        <title>High frequency of phylogenetically diverse reductive dehalogenase-homologous genes in deep subseafloor sedimentary metagenomes.</title>
        <authorList>
            <person name="Kawai M."/>
            <person name="Futagami T."/>
            <person name="Toyoda A."/>
            <person name="Takaki Y."/>
            <person name="Nishi S."/>
            <person name="Hori S."/>
            <person name="Arai W."/>
            <person name="Tsubouchi T."/>
            <person name="Morono Y."/>
            <person name="Uchiyama I."/>
            <person name="Ito T."/>
            <person name="Fujiyama A."/>
            <person name="Inagaki F."/>
            <person name="Takami H."/>
        </authorList>
    </citation>
    <scope>NUCLEOTIDE SEQUENCE</scope>
    <source>
        <strain evidence="1">Expedition CK06-06</strain>
    </source>
</reference>
<dbReference type="Gene3D" id="3.40.50.720">
    <property type="entry name" value="NAD(P)-binding Rossmann-like Domain"/>
    <property type="match status" value="1"/>
</dbReference>
<sequence>MNDILVSGGSKGIGLEFTRQYLQQGCRVFAASRKPKDSKVLQQLQAQYDGQLVVHQLDVA</sequence>
<dbReference type="SUPFAM" id="SSF51735">
    <property type="entry name" value="NAD(P)-binding Rossmann-fold domains"/>
    <property type="match status" value="1"/>
</dbReference>
<dbReference type="PANTHER" id="PTHR45458">
    <property type="entry name" value="SHORT-CHAIN DEHYDROGENASE/REDUCTASE SDR"/>
    <property type="match status" value="1"/>
</dbReference>
<comment type="caution">
    <text evidence="1">The sequence shown here is derived from an EMBL/GenBank/DDBJ whole genome shotgun (WGS) entry which is preliminary data.</text>
</comment>
<name>X1BW25_9ZZZZ</name>
<dbReference type="GO" id="GO:0016616">
    <property type="term" value="F:oxidoreductase activity, acting on the CH-OH group of donors, NAD or NADP as acceptor"/>
    <property type="evidence" value="ECO:0007669"/>
    <property type="project" value="TreeGrafter"/>
</dbReference>
<organism evidence="1">
    <name type="scientific">marine sediment metagenome</name>
    <dbReference type="NCBI Taxonomy" id="412755"/>
    <lineage>
        <taxon>unclassified sequences</taxon>
        <taxon>metagenomes</taxon>
        <taxon>ecological metagenomes</taxon>
    </lineage>
</organism>
<dbReference type="PANTHER" id="PTHR45458:SF1">
    <property type="entry name" value="SHORT CHAIN DEHYDROGENASE"/>
    <property type="match status" value="1"/>
</dbReference>
<dbReference type="InterPro" id="IPR002347">
    <property type="entry name" value="SDR_fam"/>
</dbReference>
<dbReference type="AlphaFoldDB" id="X1BW25"/>
<evidence type="ECO:0000313" key="1">
    <source>
        <dbReference type="EMBL" id="GAG76361.1"/>
    </source>
</evidence>
<dbReference type="InterPro" id="IPR036291">
    <property type="entry name" value="NAD(P)-bd_dom_sf"/>
</dbReference>
<dbReference type="InterPro" id="IPR052184">
    <property type="entry name" value="SDR_enzymes"/>
</dbReference>